<feature type="region of interest" description="Disordered" evidence="1">
    <location>
        <begin position="80"/>
        <end position="131"/>
    </location>
</feature>
<dbReference type="EMBL" id="JAZHXJ010002159">
    <property type="protein sequence ID" value="KAL1840769.1"/>
    <property type="molecule type" value="Genomic_DNA"/>
</dbReference>
<feature type="compositionally biased region" description="Low complexity" evidence="1">
    <location>
        <begin position="83"/>
        <end position="94"/>
    </location>
</feature>
<organism evidence="2 3">
    <name type="scientific">Phialemonium thermophilum</name>
    <dbReference type="NCBI Taxonomy" id="223376"/>
    <lineage>
        <taxon>Eukaryota</taxon>
        <taxon>Fungi</taxon>
        <taxon>Dikarya</taxon>
        <taxon>Ascomycota</taxon>
        <taxon>Pezizomycotina</taxon>
        <taxon>Sordariomycetes</taxon>
        <taxon>Sordariomycetidae</taxon>
        <taxon>Cephalothecales</taxon>
        <taxon>Cephalothecaceae</taxon>
        <taxon>Phialemonium</taxon>
    </lineage>
</organism>
<proteinExistence type="predicted"/>
<accession>A0ABR3VG56</accession>
<keyword evidence="3" id="KW-1185">Reference proteome</keyword>
<sequence>MTTTRRRRRRRMLRIGRTRSWRTTPSCRRWTSCRPGTRPPSSDPCSRPDRRRWTTEARPGRISIWCCGWHLLAPWGGQGGWSRGRCSSLRGRSGAATSRKPSRRWSRRRPSASSRRTGPSDRQDEAAAAARGLSRATWPWLSDAPSRSTDCAARRATRPCRPWRSTSTHGPTRRTRACRRRSASWPCTSSCARSTTTRGWRAGTGVSARRSAVCCGCRCGETGDATASVWTKQPRRAWRASRWKCWNGWSGCRTREAARPEATPFCVGWEV</sequence>
<evidence type="ECO:0000313" key="3">
    <source>
        <dbReference type="Proteomes" id="UP001586593"/>
    </source>
</evidence>
<protein>
    <submittedName>
        <fullName evidence="2">Uncharacterized protein</fullName>
    </submittedName>
</protein>
<dbReference type="Proteomes" id="UP001586593">
    <property type="component" value="Unassembled WGS sequence"/>
</dbReference>
<evidence type="ECO:0000313" key="2">
    <source>
        <dbReference type="EMBL" id="KAL1840769.1"/>
    </source>
</evidence>
<feature type="compositionally biased region" description="Basic residues" evidence="1">
    <location>
        <begin position="100"/>
        <end position="110"/>
    </location>
</feature>
<comment type="caution">
    <text evidence="2">The sequence shown here is derived from an EMBL/GenBank/DDBJ whole genome shotgun (WGS) entry which is preliminary data.</text>
</comment>
<evidence type="ECO:0000256" key="1">
    <source>
        <dbReference type="SAM" id="MobiDB-lite"/>
    </source>
</evidence>
<gene>
    <name evidence="2" type="ORF">VTK73DRAFT_3678</name>
</gene>
<feature type="region of interest" description="Disordered" evidence="1">
    <location>
        <begin position="26"/>
        <end position="52"/>
    </location>
</feature>
<reference evidence="2 3" key="1">
    <citation type="journal article" date="2024" name="Commun. Biol.">
        <title>Comparative genomic analysis of thermophilic fungi reveals convergent evolutionary adaptations and gene losses.</title>
        <authorList>
            <person name="Steindorff A.S."/>
            <person name="Aguilar-Pontes M.V."/>
            <person name="Robinson A.J."/>
            <person name="Andreopoulos B."/>
            <person name="LaButti K."/>
            <person name="Kuo A."/>
            <person name="Mondo S."/>
            <person name="Riley R."/>
            <person name="Otillar R."/>
            <person name="Haridas S."/>
            <person name="Lipzen A."/>
            <person name="Grimwood J."/>
            <person name="Schmutz J."/>
            <person name="Clum A."/>
            <person name="Reid I.D."/>
            <person name="Moisan M.C."/>
            <person name="Butler G."/>
            <person name="Nguyen T.T.M."/>
            <person name="Dewar K."/>
            <person name="Conant G."/>
            <person name="Drula E."/>
            <person name="Henrissat B."/>
            <person name="Hansel C."/>
            <person name="Singer S."/>
            <person name="Hutchinson M.I."/>
            <person name="de Vries R.P."/>
            <person name="Natvig D.O."/>
            <person name="Powell A.J."/>
            <person name="Tsang A."/>
            <person name="Grigoriev I.V."/>
        </authorList>
    </citation>
    <scope>NUCLEOTIDE SEQUENCE [LARGE SCALE GENOMIC DNA]</scope>
    <source>
        <strain evidence="2 3">ATCC 24622</strain>
    </source>
</reference>
<name>A0ABR3VG56_9PEZI</name>